<dbReference type="Proteomes" id="UP000790787">
    <property type="component" value="Chromosome 7"/>
</dbReference>
<sequence>MDMIKVGPVGRSGGTIWDYKGRDQVAGVLGSYNKNAILSLQFLYYENSKLVPSNKHGFDTCTQSSCAVVFDYPLEFLTSISGSFKSLNSLSSPFKSILNTIKFGTHKGSYGPFGTPSTTDGDKDFNFQTGNHRLAFRWFSWRTECSSNIESIGVYVKTIISPMINLKHPRVKSEKEEY</sequence>
<accession>A0AC58RNT5</accession>
<organism evidence="1 2">
    <name type="scientific">Nicotiana tabacum</name>
    <name type="common">Common tobacco</name>
    <dbReference type="NCBI Taxonomy" id="4097"/>
    <lineage>
        <taxon>Eukaryota</taxon>
        <taxon>Viridiplantae</taxon>
        <taxon>Streptophyta</taxon>
        <taxon>Embryophyta</taxon>
        <taxon>Tracheophyta</taxon>
        <taxon>Spermatophyta</taxon>
        <taxon>Magnoliopsida</taxon>
        <taxon>eudicotyledons</taxon>
        <taxon>Gunneridae</taxon>
        <taxon>Pentapetalae</taxon>
        <taxon>asterids</taxon>
        <taxon>lamiids</taxon>
        <taxon>Solanales</taxon>
        <taxon>Solanaceae</taxon>
        <taxon>Nicotianoideae</taxon>
        <taxon>Nicotianeae</taxon>
        <taxon>Nicotiana</taxon>
    </lineage>
</organism>
<evidence type="ECO:0000313" key="1">
    <source>
        <dbReference type="Proteomes" id="UP000790787"/>
    </source>
</evidence>
<gene>
    <name evidence="2" type="primary">LOC142161989</name>
</gene>
<reference evidence="1" key="1">
    <citation type="journal article" date="2014" name="Nat. Commun.">
        <title>The tobacco genome sequence and its comparison with those of tomato and potato.</title>
        <authorList>
            <person name="Sierro N."/>
            <person name="Battey J.N."/>
            <person name="Ouadi S."/>
            <person name="Bakaher N."/>
            <person name="Bovet L."/>
            <person name="Willig A."/>
            <person name="Goepfert S."/>
            <person name="Peitsch M.C."/>
            <person name="Ivanov N.V."/>
        </authorList>
    </citation>
    <scope>NUCLEOTIDE SEQUENCE [LARGE SCALE GENOMIC DNA]</scope>
</reference>
<reference evidence="2" key="2">
    <citation type="submission" date="2025-08" db="UniProtKB">
        <authorList>
            <consortium name="RefSeq"/>
        </authorList>
    </citation>
    <scope>IDENTIFICATION</scope>
    <source>
        <tissue evidence="2">Leaf</tissue>
    </source>
</reference>
<dbReference type="RefSeq" id="XP_075074384.1">
    <property type="nucleotide sequence ID" value="XM_075218283.1"/>
</dbReference>
<proteinExistence type="predicted"/>
<name>A0AC58RNT5_TOBAC</name>
<evidence type="ECO:0000313" key="2">
    <source>
        <dbReference type="RefSeq" id="XP_075074384.1"/>
    </source>
</evidence>
<keyword evidence="1" id="KW-1185">Reference proteome</keyword>
<protein>
    <submittedName>
        <fullName evidence="2">Inactive protein RESTRICTED TEV MOVEMENT 1-like</fullName>
    </submittedName>
</protein>